<dbReference type="AlphaFoldDB" id="A0AAN7DYY6"/>
<proteinExistence type="predicted"/>
<dbReference type="Proteomes" id="UP001324115">
    <property type="component" value="Unassembled WGS sequence"/>
</dbReference>
<organism evidence="3 4">
    <name type="scientific">Quercus rubra</name>
    <name type="common">Northern red oak</name>
    <name type="synonym">Quercus borealis</name>
    <dbReference type="NCBI Taxonomy" id="3512"/>
    <lineage>
        <taxon>Eukaryota</taxon>
        <taxon>Viridiplantae</taxon>
        <taxon>Streptophyta</taxon>
        <taxon>Embryophyta</taxon>
        <taxon>Tracheophyta</taxon>
        <taxon>Spermatophyta</taxon>
        <taxon>Magnoliopsida</taxon>
        <taxon>eudicotyledons</taxon>
        <taxon>Gunneridae</taxon>
        <taxon>Pentapetalae</taxon>
        <taxon>rosids</taxon>
        <taxon>fabids</taxon>
        <taxon>Fagales</taxon>
        <taxon>Fagaceae</taxon>
        <taxon>Quercus</taxon>
    </lineage>
</organism>
<dbReference type="Pfam" id="PF22936">
    <property type="entry name" value="Pol_BBD"/>
    <property type="match status" value="1"/>
</dbReference>
<dbReference type="EMBL" id="JAXUIC010000012">
    <property type="protein sequence ID" value="KAK4558062.1"/>
    <property type="molecule type" value="Genomic_DNA"/>
</dbReference>
<keyword evidence="4" id="KW-1185">Reference proteome</keyword>
<evidence type="ECO:0000313" key="4">
    <source>
        <dbReference type="Proteomes" id="UP001324115"/>
    </source>
</evidence>
<protein>
    <recommendedName>
        <fullName evidence="2">Retrovirus-related Pol polyprotein from transposon TNT 1-94-like beta-barrel domain-containing protein</fullName>
    </recommendedName>
</protein>
<feature type="region of interest" description="Disordered" evidence="1">
    <location>
        <begin position="1"/>
        <end position="26"/>
    </location>
</feature>
<comment type="caution">
    <text evidence="3">The sequence shown here is derived from an EMBL/GenBank/DDBJ whole genome shotgun (WGS) entry which is preliminary data.</text>
</comment>
<name>A0AAN7DYY6_QUERU</name>
<dbReference type="InterPro" id="IPR054722">
    <property type="entry name" value="PolX-like_BBD"/>
</dbReference>
<gene>
    <name evidence="3" type="ORF">RGQ29_007714</name>
</gene>
<reference evidence="3 4" key="1">
    <citation type="journal article" date="2023" name="G3 (Bethesda)">
        <title>A haplotype-resolved chromosome-scale genome for Quercus rubra L. provides insights into the genetics of adaptive traits for red oak species.</title>
        <authorList>
            <person name="Kapoor B."/>
            <person name="Jenkins J."/>
            <person name="Schmutz J."/>
            <person name="Zhebentyayeva T."/>
            <person name="Kuelheim C."/>
            <person name="Coggeshall M."/>
            <person name="Heim C."/>
            <person name="Lasky J.R."/>
            <person name="Leites L."/>
            <person name="Islam-Faridi N."/>
            <person name="Romero-Severson J."/>
            <person name="DeLeo V.L."/>
            <person name="Lucas S.M."/>
            <person name="Lazic D."/>
            <person name="Gailing O."/>
            <person name="Carlson J."/>
            <person name="Staton M."/>
        </authorList>
    </citation>
    <scope>NUCLEOTIDE SEQUENCE [LARGE SCALE GENOMIC DNA]</scope>
    <source>
        <strain evidence="3">Pseudo-F2</strain>
    </source>
</reference>
<sequence length="236" mass="26114">MAFYGQRNNKNKRNNGGQGSFNSKGRGFVQGAQSALKNSSHPTRNSPANSLIIAAKNIKDEAIIYTRASDHITGNPGNLHSLTPYHGFDGVMAGNGHTLPITHIGETTLDIGSSFIHLKDVLLVPDTKKDLLSVSKLTTDYPLLFEFDGHGFVIKGRTTNKTIAKGSKQGGLYAFDRGPTAIFSHQFKRVARDCWHYRLGHAHQRIIDHLHSRISFLLLQNLSLLQFVLVVKWGIM</sequence>
<feature type="domain" description="Retrovirus-related Pol polyprotein from transposon TNT 1-94-like beta-barrel" evidence="2">
    <location>
        <begin position="66"/>
        <end position="138"/>
    </location>
</feature>
<accession>A0AAN7DYY6</accession>
<evidence type="ECO:0000313" key="3">
    <source>
        <dbReference type="EMBL" id="KAK4558062.1"/>
    </source>
</evidence>
<evidence type="ECO:0000259" key="2">
    <source>
        <dbReference type="Pfam" id="PF22936"/>
    </source>
</evidence>
<evidence type="ECO:0000256" key="1">
    <source>
        <dbReference type="SAM" id="MobiDB-lite"/>
    </source>
</evidence>